<feature type="transmembrane region" description="Helical" evidence="2">
    <location>
        <begin position="160"/>
        <end position="184"/>
    </location>
</feature>
<gene>
    <name evidence="3" type="ORF">BDZ85DRAFT_282104</name>
</gene>
<protein>
    <submittedName>
        <fullName evidence="3">Uncharacterized protein</fullName>
    </submittedName>
</protein>
<name>A0A6A6GBW2_9PEZI</name>
<evidence type="ECO:0000313" key="4">
    <source>
        <dbReference type="Proteomes" id="UP000799538"/>
    </source>
</evidence>
<feature type="compositionally biased region" description="Low complexity" evidence="1">
    <location>
        <begin position="142"/>
        <end position="154"/>
    </location>
</feature>
<dbReference type="Proteomes" id="UP000799538">
    <property type="component" value="Unassembled WGS sequence"/>
</dbReference>
<proteinExistence type="predicted"/>
<feature type="compositionally biased region" description="Polar residues" evidence="1">
    <location>
        <begin position="123"/>
        <end position="141"/>
    </location>
</feature>
<dbReference type="EMBL" id="ML992507">
    <property type="protein sequence ID" value="KAF2223069.1"/>
    <property type="molecule type" value="Genomic_DNA"/>
</dbReference>
<reference evidence="4" key="1">
    <citation type="journal article" date="2020" name="Stud. Mycol.">
        <title>101 Dothideomycetes genomes: A test case for predicting lifestyles and emergence of pathogens.</title>
        <authorList>
            <person name="Haridas S."/>
            <person name="Albert R."/>
            <person name="Binder M."/>
            <person name="Bloem J."/>
            <person name="LaButti K."/>
            <person name="Salamov A."/>
            <person name="Andreopoulos B."/>
            <person name="Baker S."/>
            <person name="Barry K."/>
            <person name="Bills G."/>
            <person name="Bluhm B."/>
            <person name="Cannon C."/>
            <person name="Castanera R."/>
            <person name="Culley D."/>
            <person name="Daum C."/>
            <person name="Ezra D."/>
            <person name="Gonzalez J."/>
            <person name="Henrissat B."/>
            <person name="Kuo A."/>
            <person name="Liang C."/>
            <person name="Lipzen A."/>
            <person name="Lutzoni F."/>
            <person name="Magnuson J."/>
            <person name="Mondo S."/>
            <person name="Nolan M."/>
            <person name="Ohm R."/>
            <person name="Pangilinan J."/>
            <person name="Park H.-J."/>
            <person name="Ramirez L."/>
            <person name="Alfaro M."/>
            <person name="Sun H."/>
            <person name="Tritt A."/>
            <person name="Yoshinaga Y."/>
            <person name="Zwiers L.-H."/>
            <person name="Turgeon B."/>
            <person name="Goodwin S."/>
            <person name="Spatafora J."/>
            <person name="Crous P."/>
            <person name="Grigoriev I."/>
        </authorList>
    </citation>
    <scope>NUCLEOTIDE SEQUENCE [LARGE SCALE GENOMIC DNA]</scope>
    <source>
        <strain evidence="4">CECT 20119</strain>
    </source>
</reference>
<feature type="region of interest" description="Disordered" evidence="1">
    <location>
        <begin position="99"/>
        <end position="154"/>
    </location>
</feature>
<keyword evidence="2" id="KW-0812">Transmembrane</keyword>
<evidence type="ECO:0000256" key="2">
    <source>
        <dbReference type="SAM" id="Phobius"/>
    </source>
</evidence>
<keyword evidence="4" id="KW-1185">Reference proteome</keyword>
<dbReference type="AlphaFoldDB" id="A0A6A6GBW2"/>
<accession>A0A6A6GBW2</accession>
<keyword evidence="2" id="KW-0472">Membrane</keyword>
<evidence type="ECO:0000256" key="1">
    <source>
        <dbReference type="SAM" id="MobiDB-lite"/>
    </source>
</evidence>
<sequence>MADYTYTSINLDGISTAQDTASLTIILADVPVLLRSSLGDPSNTAPETTVSARTQSTPGTPTNVLVLPTANLTVFYPRPADQGQRFINAAQAIGLLSPMNESVTTGPGDQPTSPSPSDGMIPGTTTTPFDGLPNQTSPSSNGTGPVVSATSSSSGSGTGIIAGVAVATFVAGILLASALIWLCLRRRAVQRPGSKGLRGSLQDELKAQQSGEKRTNITCPTGFAISDVNSYQKSTIGRSTSMSGWQKHLPQEKDDRTIARRVATLFDLVQIHVQAHYQDRADETRTMQADRLDRIAPQDLQMLLQQSERALPVLETIFVAWIVRRIALSSAVEESLLPRDFVVFPAAIGQTLQTDGRIPRRNVASQKVAAQAFAQWRVLTAYLAPDPSTSRSFAKHVGGIIDSAVIDFAEAFAPWEQPRKGSEKQAESLRSILRAASEAGILLFQQPATLLFDWQKAGTRRTKSPALVKRLDEAGQVLNPEVVLVEAQYL</sequence>
<dbReference type="OrthoDB" id="3938193at2759"/>
<feature type="compositionally biased region" description="Polar residues" evidence="1">
    <location>
        <begin position="99"/>
        <end position="116"/>
    </location>
</feature>
<evidence type="ECO:0000313" key="3">
    <source>
        <dbReference type="EMBL" id="KAF2223069.1"/>
    </source>
</evidence>
<organism evidence="3 4">
    <name type="scientific">Elsinoe ampelina</name>
    <dbReference type="NCBI Taxonomy" id="302913"/>
    <lineage>
        <taxon>Eukaryota</taxon>
        <taxon>Fungi</taxon>
        <taxon>Dikarya</taxon>
        <taxon>Ascomycota</taxon>
        <taxon>Pezizomycotina</taxon>
        <taxon>Dothideomycetes</taxon>
        <taxon>Dothideomycetidae</taxon>
        <taxon>Myriangiales</taxon>
        <taxon>Elsinoaceae</taxon>
        <taxon>Elsinoe</taxon>
    </lineage>
</organism>
<keyword evidence="2" id="KW-1133">Transmembrane helix</keyword>
<feature type="region of interest" description="Disordered" evidence="1">
    <location>
        <begin position="39"/>
        <end position="62"/>
    </location>
</feature>